<comment type="caution">
    <text evidence="11">The sequence shown here is derived from an EMBL/GenBank/DDBJ whole genome shotgun (WGS) entry which is preliminary data.</text>
</comment>
<dbReference type="GO" id="GO:0000723">
    <property type="term" value="P:telomere maintenance"/>
    <property type="evidence" value="ECO:0007669"/>
    <property type="project" value="TreeGrafter"/>
</dbReference>
<keyword evidence="6" id="KW-0238">DNA-binding</keyword>
<dbReference type="Pfam" id="PF21794">
    <property type="entry name" value="RAD51D_N"/>
    <property type="match status" value="1"/>
</dbReference>
<dbReference type="InterPro" id="IPR051988">
    <property type="entry name" value="HRR_RAD51_Paralog"/>
</dbReference>
<dbReference type="CDD" id="cd19489">
    <property type="entry name" value="Rad51D"/>
    <property type="match status" value="1"/>
</dbReference>
<dbReference type="AlphaFoldDB" id="A0AAV7XVI0"/>
<dbReference type="SUPFAM" id="SSF52540">
    <property type="entry name" value="P-loop containing nucleoside triphosphate hydrolases"/>
    <property type="match status" value="1"/>
</dbReference>
<name>A0AAV7XVI0_9NEOP</name>
<dbReference type="InterPro" id="IPR047323">
    <property type="entry name" value="Rad51D_C"/>
</dbReference>
<dbReference type="Proteomes" id="UP001075354">
    <property type="component" value="Chromosome 4"/>
</dbReference>
<comment type="subcellular location">
    <subcellularLocation>
        <location evidence="1">Nucleus</location>
    </subcellularLocation>
</comment>
<accession>A0AAV7XVI0</accession>
<sequence length="326" mass="36198">MAKLSTSMCQVLTKTAIENLGQRKIFTVVDVLQEDPKKLASISKLDFKDILTLRQALVSNYTPFPRQGLDAYNELMSNCSYIPTGIQKLDELLGGGFLTGNVFEICGLSGSGKTQLCLTVAANVALQMKKVVHLIDTKLDVSGKRIHSIIEGRESDEEVIGNTMEKILVTRVNNFYELYSFLYHLKNQLVREPGSVRLIVIESLPAVFLQYMGNYKMDSLGLLNNLASLVKYIAHEHYVSILIINLASIWVEEESAPLNDDSQMEPPVPHVDVKALLGKYWAHVPNTRLYIEQNGVPNGRKVTVMKSTHLALGSSCIVSITSDGVR</sequence>
<dbReference type="Pfam" id="PF08423">
    <property type="entry name" value="Rad51"/>
    <property type="match status" value="1"/>
</dbReference>
<organism evidence="11 12">
    <name type="scientific">Megalurothrips usitatus</name>
    <name type="common">bean blossom thrips</name>
    <dbReference type="NCBI Taxonomy" id="439358"/>
    <lineage>
        <taxon>Eukaryota</taxon>
        <taxon>Metazoa</taxon>
        <taxon>Ecdysozoa</taxon>
        <taxon>Arthropoda</taxon>
        <taxon>Hexapoda</taxon>
        <taxon>Insecta</taxon>
        <taxon>Pterygota</taxon>
        <taxon>Neoptera</taxon>
        <taxon>Paraneoptera</taxon>
        <taxon>Thysanoptera</taxon>
        <taxon>Terebrantia</taxon>
        <taxon>Thripoidea</taxon>
        <taxon>Thripidae</taxon>
        <taxon>Megalurothrips</taxon>
    </lineage>
</organism>
<evidence type="ECO:0000256" key="8">
    <source>
        <dbReference type="ARBA" id="ARBA00023204"/>
    </source>
</evidence>
<proteinExistence type="inferred from homology"/>
<evidence type="ECO:0000256" key="5">
    <source>
        <dbReference type="ARBA" id="ARBA00022840"/>
    </source>
</evidence>
<dbReference type="PANTHER" id="PTHR46457">
    <property type="entry name" value="DNA REPAIR PROTEIN RAD51 HOMOLOG 4"/>
    <property type="match status" value="1"/>
</dbReference>
<dbReference type="GO" id="GO:0140664">
    <property type="term" value="F:ATP-dependent DNA damage sensor activity"/>
    <property type="evidence" value="ECO:0007669"/>
    <property type="project" value="InterPro"/>
</dbReference>
<dbReference type="PROSITE" id="PS50162">
    <property type="entry name" value="RECA_2"/>
    <property type="match status" value="1"/>
</dbReference>
<feature type="domain" description="RecA family profile 1" evidence="10">
    <location>
        <begin position="78"/>
        <end position="247"/>
    </location>
</feature>
<keyword evidence="12" id="KW-1185">Reference proteome</keyword>
<evidence type="ECO:0000256" key="1">
    <source>
        <dbReference type="ARBA" id="ARBA00004123"/>
    </source>
</evidence>
<evidence type="ECO:0000256" key="9">
    <source>
        <dbReference type="ARBA" id="ARBA00023242"/>
    </source>
</evidence>
<dbReference type="GO" id="GO:0005815">
    <property type="term" value="C:microtubule organizing center"/>
    <property type="evidence" value="ECO:0007669"/>
    <property type="project" value="TreeGrafter"/>
</dbReference>
<protein>
    <recommendedName>
        <fullName evidence="10">RecA family profile 1 domain-containing protein</fullName>
    </recommendedName>
</protein>
<evidence type="ECO:0000313" key="12">
    <source>
        <dbReference type="Proteomes" id="UP001075354"/>
    </source>
</evidence>
<dbReference type="GO" id="GO:0005657">
    <property type="term" value="C:replication fork"/>
    <property type="evidence" value="ECO:0007669"/>
    <property type="project" value="TreeGrafter"/>
</dbReference>
<dbReference type="GO" id="GO:0005524">
    <property type="term" value="F:ATP binding"/>
    <property type="evidence" value="ECO:0007669"/>
    <property type="project" value="UniProtKB-KW"/>
</dbReference>
<dbReference type="EMBL" id="JAPTSV010000004">
    <property type="protein sequence ID" value="KAJ1528870.1"/>
    <property type="molecule type" value="Genomic_DNA"/>
</dbReference>
<dbReference type="GO" id="GO:0007131">
    <property type="term" value="P:reciprocal meiotic recombination"/>
    <property type="evidence" value="ECO:0007669"/>
    <property type="project" value="TreeGrafter"/>
</dbReference>
<reference evidence="11" key="1">
    <citation type="submission" date="2022-12" db="EMBL/GenBank/DDBJ databases">
        <title>Chromosome-level genome assembly of the bean flower thrips Megalurothrips usitatus.</title>
        <authorList>
            <person name="Ma L."/>
            <person name="Liu Q."/>
            <person name="Li H."/>
            <person name="Cai W."/>
        </authorList>
    </citation>
    <scope>NUCLEOTIDE SEQUENCE</scope>
    <source>
        <strain evidence="11">Cailab_2022a</strain>
    </source>
</reference>
<dbReference type="GO" id="GO:0000400">
    <property type="term" value="F:four-way junction DNA binding"/>
    <property type="evidence" value="ECO:0007669"/>
    <property type="project" value="TreeGrafter"/>
</dbReference>
<evidence type="ECO:0000259" key="10">
    <source>
        <dbReference type="PROSITE" id="PS50162"/>
    </source>
</evidence>
<dbReference type="InterPro" id="IPR027417">
    <property type="entry name" value="P-loop_NTPase"/>
</dbReference>
<dbReference type="InterPro" id="IPR013632">
    <property type="entry name" value="Rad51_C"/>
</dbReference>
<dbReference type="Gene3D" id="3.40.50.300">
    <property type="entry name" value="P-loop containing nucleotide triphosphate hydrolases"/>
    <property type="match status" value="1"/>
</dbReference>
<dbReference type="PANTHER" id="PTHR46457:SF1">
    <property type="entry name" value="DNA REPAIR PROTEIN RAD51 HOMOLOG 4"/>
    <property type="match status" value="1"/>
</dbReference>
<evidence type="ECO:0000256" key="2">
    <source>
        <dbReference type="ARBA" id="ARBA00007095"/>
    </source>
</evidence>
<keyword evidence="4" id="KW-0227">DNA damage</keyword>
<evidence type="ECO:0000256" key="3">
    <source>
        <dbReference type="ARBA" id="ARBA00022741"/>
    </source>
</evidence>
<comment type="similarity">
    <text evidence="2">Belongs to the RecA family. RAD51 subfamily.</text>
</comment>
<keyword evidence="7" id="KW-0233">DNA recombination</keyword>
<keyword evidence="3" id="KW-0547">Nucleotide-binding</keyword>
<dbReference type="InterPro" id="IPR048943">
    <property type="entry name" value="RAD51D_N"/>
</dbReference>
<keyword evidence="9" id="KW-0539">Nucleus</keyword>
<dbReference type="GO" id="GO:0042148">
    <property type="term" value="P:DNA strand invasion"/>
    <property type="evidence" value="ECO:0007669"/>
    <property type="project" value="TreeGrafter"/>
</dbReference>
<keyword evidence="8" id="KW-0234">DNA repair</keyword>
<dbReference type="GO" id="GO:0000724">
    <property type="term" value="P:double-strand break repair via homologous recombination"/>
    <property type="evidence" value="ECO:0007669"/>
    <property type="project" value="TreeGrafter"/>
</dbReference>
<evidence type="ECO:0000256" key="7">
    <source>
        <dbReference type="ARBA" id="ARBA00023172"/>
    </source>
</evidence>
<keyword evidence="5" id="KW-0067">ATP-binding</keyword>
<evidence type="ECO:0000256" key="6">
    <source>
        <dbReference type="ARBA" id="ARBA00023125"/>
    </source>
</evidence>
<evidence type="ECO:0000313" key="11">
    <source>
        <dbReference type="EMBL" id="KAJ1528870.1"/>
    </source>
</evidence>
<dbReference type="GO" id="GO:0003697">
    <property type="term" value="F:single-stranded DNA binding"/>
    <property type="evidence" value="ECO:0007669"/>
    <property type="project" value="TreeGrafter"/>
</dbReference>
<evidence type="ECO:0000256" key="4">
    <source>
        <dbReference type="ARBA" id="ARBA00022763"/>
    </source>
</evidence>
<dbReference type="InterPro" id="IPR020588">
    <property type="entry name" value="RecA_ATP-bd"/>
</dbReference>
<gene>
    <name evidence="11" type="ORF">ONE63_007241</name>
</gene>
<dbReference type="GO" id="GO:0033063">
    <property type="term" value="C:Rad51B-Rad51C-Rad51D-XRCC2 complex"/>
    <property type="evidence" value="ECO:0007669"/>
    <property type="project" value="TreeGrafter"/>
</dbReference>